<accession>A0A8S1BFN2</accession>
<name>A0A8S1BFN2_ARCPL</name>
<dbReference type="AlphaFoldDB" id="A0A8S1BFN2"/>
<comment type="subunit">
    <text evidence="3">Mammalian complex I is composed of 45 different subunits.</text>
</comment>
<dbReference type="OrthoDB" id="14535at2759"/>
<evidence type="ECO:0000313" key="17">
    <source>
        <dbReference type="Proteomes" id="UP000494256"/>
    </source>
</evidence>
<evidence type="ECO:0000256" key="10">
    <source>
        <dbReference type="ARBA" id="ARBA00023136"/>
    </source>
</evidence>
<evidence type="ECO:0000313" key="16">
    <source>
        <dbReference type="Proteomes" id="UP000494106"/>
    </source>
</evidence>
<dbReference type="EMBL" id="CADEBD010000051">
    <property type="protein sequence ID" value="CAB3221971.1"/>
    <property type="molecule type" value="Genomic_DNA"/>
</dbReference>
<proteinExistence type="inferred from homology"/>
<evidence type="ECO:0000313" key="15">
    <source>
        <dbReference type="EMBL" id="CAB3261461.1"/>
    </source>
</evidence>
<keyword evidence="16" id="KW-1185">Reference proteome</keyword>
<reference evidence="16 17" key="1">
    <citation type="submission" date="2020-04" db="EMBL/GenBank/DDBJ databases">
        <authorList>
            <person name="Wallbank WR R."/>
            <person name="Pardo Diaz C."/>
            <person name="Kozak K."/>
            <person name="Martin S."/>
            <person name="Jiggins C."/>
            <person name="Moest M."/>
            <person name="Warren A I."/>
            <person name="Byers J.R.P. K."/>
            <person name="Montejo-Kovacevich G."/>
            <person name="Yen C E."/>
        </authorList>
    </citation>
    <scope>NUCLEOTIDE SEQUENCE [LARGE SCALE GENOMIC DNA]</scope>
</reference>
<dbReference type="GO" id="GO:0006979">
    <property type="term" value="P:response to oxidative stress"/>
    <property type="evidence" value="ECO:0007669"/>
    <property type="project" value="TreeGrafter"/>
</dbReference>
<dbReference type="Proteomes" id="UP000494256">
    <property type="component" value="Unassembled WGS sequence"/>
</dbReference>
<evidence type="ECO:0000256" key="6">
    <source>
        <dbReference type="ARBA" id="ARBA00022660"/>
    </source>
</evidence>
<dbReference type="InterPro" id="IPR045299">
    <property type="entry name" value="Complex1_LYR_NDUFA6_LYRM6"/>
</dbReference>
<evidence type="ECO:0000256" key="1">
    <source>
        <dbReference type="ARBA" id="ARBA00004443"/>
    </source>
</evidence>
<evidence type="ECO:0000256" key="4">
    <source>
        <dbReference type="ARBA" id="ARBA00016386"/>
    </source>
</evidence>
<evidence type="ECO:0000256" key="13">
    <source>
        <dbReference type="ARBA" id="ARBA00046116"/>
    </source>
</evidence>
<keyword evidence="5" id="KW-0813">Transport</keyword>
<keyword evidence="7" id="KW-0999">Mitochondrion inner membrane</keyword>
<evidence type="ECO:0000256" key="7">
    <source>
        <dbReference type="ARBA" id="ARBA00022792"/>
    </source>
</evidence>
<comment type="caution">
    <text evidence="15">The sequence shown here is derived from an EMBL/GenBank/DDBJ whole genome shotgun (WGS) entry which is preliminary data.</text>
</comment>
<organism evidence="15 16">
    <name type="scientific">Arctia plantaginis</name>
    <name type="common">Wood tiger moth</name>
    <name type="synonym">Phalaena plantaginis</name>
    <dbReference type="NCBI Taxonomy" id="874455"/>
    <lineage>
        <taxon>Eukaryota</taxon>
        <taxon>Metazoa</taxon>
        <taxon>Ecdysozoa</taxon>
        <taxon>Arthropoda</taxon>
        <taxon>Hexapoda</taxon>
        <taxon>Insecta</taxon>
        <taxon>Pterygota</taxon>
        <taxon>Neoptera</taxon>
        <taxon>Endopterygota</taxon>
        <taxon>Lepidoptera</taxon>
        <taxon>Glossata</taxon>
        <taxon>Ditrysia</taxon>
        <taxon>Noctuoidea</taxon>
        <taxon>Erebidae</taxon>
        <taxon>Arctiinae</taxon>
        <taxon>Arctia</taxon>
    </lineage>
</organism>
<comment type="similarity">
    <text evidence="2">Belongs to the complex I LYR family.</text>
</comment>
<keyword evidence="10" id="KW-0472">Membrane</keyword>
<evidence type="ECO:0000256" key="11">
    <source>
        <dbReference type="ARBA" id="ARBA00030213"/>
    </source>
</evidence>
<dbReference type="GO" id="GO:0045271">
    <property type="term" value="C:respiratory chain complex I"/>
    <property type="evidence" value="ECO:0007669"/>
    <property type="project" value="InterPro"/>
</dbReference>
<dbReference type="CDD" id="cd20266">
    <property type="entry name" value="Complex1_LYR_NDUFA6_LYRM6"/>
    <property type="match status" value="1"/>
</dbReference>
<comment type="function">
    <text evidence="13">Accessory subunit of the mitochondrial membrane respiratory chain NADH dehydrogenase (Complex I), that is believed to be not involved in catalysis. Required for proper complex I assembly. Complex I functions in the transfer of electrons from NADH to the respiratory chain. The immediate electron acceptor for the enzyme is believed to be ubiquinone.</text>
</comment>
<dbReference type="InterPro" id="IPR016488">
    <property type="entry name" value="NADH_Ub_cplx-1_asu_su-6"/>
</dbReference>
<evidence type="ECO:0000313" key="14">
    <source>
        <dbReference type="EMBL" id="CAB3221971.1"/>
    </source>
</evidence>
<gene>
    <name evidence="14" type="ORF">APLA_LOCUS1092</name>
    <name evidence="15" type="ORF">APLA_LOCUS17899</name>
</gene>
<evidence type="ECO:0000256" key="12">
    <source>
        <dbReference type="ARBA" id="ARBA00032352"/>
    </source>
</evidence>
<dbReference type="EMBL" id="CADEBC010000858">
    <property type="protein sequence ID" value="CAB3261461.1"/>
    <property type="molecule type" value="Genomic_DNA"/>
</dbReference>
<protein>
    <recommendedName>
        <fullName evidence="4">NADH dehydrogenase [ubiquinone] 1 alpha subcomplex subunit 6</fullName>
    </recommendedName>
    <alternativeName>
        <fullName evidence="11">Complex I-B14</fullName>
    </alternativeName>
    <alternativeName>
        <fullName evidence="12">NADH-ubiquinone oxidoreductase B14 subunit</fullName>
    </alternativeName>
</protein>
<sequence length="115" mass="13963">MSSRSVRPMMSSDLCEARRRALGLYRAIYRYIPYVIKYYDIPKNIDQCRWMLRSYFYKHAYITDVRVIDMLIIKGYIELKELTHQWQSKHHVIRHWNPSIEPKCTSFIAKFIEGN</sequence>
<keyword evidence="8" id="KW-0249">Electron transport</keyword>
<evidence type="ECO:0000256" key="3">
    <source>
        <dbReference type="ARBA" id="ARBA00011790"/>
    </source>
</evidence>
<dbReference type="PANTHER" id="PTHR12964:SF0">
    <property type="entry name" value="NADH DEHYDROGENASE [UBIQUINONE] 1 ALPHA SUBCOMPLEX SUBUNIT 6"/>
    <property type="match status" value="1"/>
</dbReference>
<evidence type="ECO:0000256" key="2">
    <source>
        <dbReference type="ARBA" id="ARBA00009508"/>
    </source>
</evidence>
<dbReference type="PANTHER" id="PTHR12964">
    <property type="entry name" value="NADH-UBIQUINONE OXIDOREDUCTASE B14 SUBUNIT"/>
    <property type="match status" value="1"/>
</dbReference>
<evidence type="ECO:0000256" key="8">
    <source>
        <dbReference type="ARBA" id="ARBA00022982"/>
    </source>
</evidence>
<keyword evidence="6" id="KW-0679">Respiratory chain</keyword>
<dbReference type="Proteomes" id="UP000494106">
    <property type="component" value="Unassembled WGS sequence"/>
</dbReference>
<keyword evidence="9" id="KW-0496">Mitochondrion</keyword>
<evidence type="ECO:0000256" key="5">
    <source>
        <dbReference type="ARBA" id="ARBA00022448"/>
    </source>
</evidence>
<evidence type="ECO:0000256" key="9">
    <source>
        <dbReference type="ARBA" id="ARBA00023128"/>
    </source>
</evidence>
<comment type="subcellular location">
    <subcellularLocation>
        <location evidence="1">Mitochondrion inner membrane</location>
        <topology evidence="1">Peripheral membrane protein</topology>
        <orientation evidence="1">Matrix side</orientation>
    </subcellularLocation>
</comment>
<dbReference type="GO" id="GO:0005743">
    <property type="term" value="C:mitochondrial inner membrane"/>
    <property type="evidence" value="ECO:0007669"/>
    <property type="project" value="UniProtKB-SubCell"/>
</dbReference>